<evidence type="ECO:0000256" key="7">
    <source>
        <dbReference type="ARBA" id="ARBA00022884"/>
    </source>
</evidence>
<comment type="catalytic activity">
    <reaction evidence="8">
        <text>RNA(n+1) + phosphate = RNA(n) + a ribonucleoside 5'-diphosphate</text>
        <dbReference type="Rhea" id="RHEA:22096"/>
        <dbReference type="Rhea" id="RHEA-COMP:14527"/>
        <dbReference type="Rhea" id="RHEA-COMP:17342"/>
        <dbReference type="ChEBI" id="CHEBI:43474"/>
        <dbReference type="ChEBI" id="CHEBI:57930"/>
        <dbReference type="ChEBI" id="CHEBI:140395"/>
        <dbReference type="EC" id="2.7.7.8"/>
    </reaction>
</comment>
<dbReference type="GO" id="GO:0003723">
    <property type="term" value="F:RNA binding"/>
    <property type="evidence" value="ECO:0007669"/>
    <property type="project" value="UniProtKB-UniRule"/>
</dbReference>
<keyword evidence="7 8" id="KW-0694">RNA-binding</keyword>
<reference evidence="10 11" key="1">
    <citation type="submission" date="2016-06" db="EMBL/GenBank/DDBJ databases">
        <authorList>
            <person name="Sutton G."/>
            <person name="Brinkac L."/>
            <person name="Sanka R."/>
            <person name="Adams M."/>
            <person name="Lau E."/>
            <person name="Sam S."/>
            <person name="Sreng N."/>
            <person name="Him V."/>
            <person name="Kerleguer A."/>
            <person name="Cheng S."/>
        </authorList>
    </citation>
    <scope>NUCLEOTIDE SEQUENCE [LARGE SCALE GENOMIC DNA]</scope>
    <source>
        <strain evidence="10 11">E2978</strain>
    </source>
</reference>
<evidence type="ECO:0000313" key="11">
    <source>
        <dbReference type="Proteomes" id="UP000092086"/>
    </source>
</evidence>
<dbReference type="EMBL" id="LZIT01000163">
    <property type="protein sequence ID" value="OBG37558.1"/>
    <property type="molecule type" value="Genomic_DNA"/>
</dbReference>
<comment type="subcellular location">
    <subcellularLocation>
        <location evidence="8">Cytoplasm</location>
    </subcellularLocation>
</comment>
<keyword evidence="2 8" id="KW-0963">Cytoplasm</keyword>
<dbReference type="Proteomes" id="UP000092086">
    <property type="component" value="Unassembled WGS sequence"/>
</dbReference>
<dbReference type="InterPro" id="IPR004088">
    <property type="entry name" value="KH_dom_type_1"/>
</dbReference>
<dbReference type="SUPFAM" id="SSF46915">
    <property type="entry name" value="Polynucleotide phosphorylase/guanosine pentaphosphate synthase (PNPase/GPSI), domain 3"/>
    <property type="match status" value="1"/>
</dbReference>
<dbReference type="SUPFAM" id="SSF50249">
    <property type="entry name" value="Nucleic acid-binding proteins"/>
    <property type="match status" value="1"/>
</dbReference>
<evidence type="ECO:0000256" key="4">
    <source>
        <dbReference type="ARBA" id="ARBA00022695"/>
    </source>
</evidence>
<feature type="binding site" evidence="8">
    <location>
        <position position="542"/>
    </location>
    <ligand>
        <name>Mg(2+)</name>
        <dbReference type="ChEBI" id="CHEBI:18420"/>
    </ligand>
</feature>
<organism evidence="10 11">
    <name type="scientific">Mycobacterium alsense</name>
    <dbReference type="NCBI Taxonomy" id="324058"/>
    <lineage>
        <taxon>Bacteria</taxon>
        <taxon>Bacillati</taxon>
        <taxon>Actinomycetota</taxon>
        <taxon>Actinomycetes</taxon>
        <taxon>Mycobacteriales</taxon>
        <taxon>Mycobacteriaceae</taxon>
        <taxon>Mycobacterium</taxon>
    </lineage>
</organism>
<dbReference type="SMART" id="SM00322">
    <property type="entry name" value="KH"/>
    <property type="match status" value="1"/>
</dbReference>
<keyword evidence="4 8" id="KW-0548">Nucleotidyltransferase</keyword>
<dbReference type="InterPro" id="IPR001247">
    <property type="entry name" value="ExoRNase_PH_dom1"/>
</dbReference>
<evidence type="ECO:0000256" key="2">
    <source>
        <dbReference type="ARBA" id="ARBA00022490"/>
    </source>
</evidence>
<dbReference type="InterPro" id="IPR015848">
    <property type="entry name" value="PNPase_PH_RNA-bd_bac/org-type"/>
</dbReference>
<dbReference type="CDD" id="cd02393">
    <property type="entry name" value="KH-I_PNPase"/>
    <property type="match status" value="1"/>
</dbReference>
<dbReference type="PROSITE" id="PS50084">
    <property type="entry name" value="KH_TYPE_1"/>
    <property type="match status" value="1"/>
</dbReference>
<keyword evidence="5 8" id="KW-0479">Metal-binding</keyword>
<dbReference type="FunFam" id="3.30.1370.10:FF:000001">
    <property type="entry name" value="Polyribonucleotide nucleotidyltransferase"/>
    <property type="match status" value="1"/>
</dbReference>
<dbReference type="GO" id="GO:0006402">
    <property type="term" value="P:mRNA catabolic process"/>
    <property type="evidence" value="ECO:0007669"/>
    <property type="project" value="UniProtKB-UniRule"/>
</dbReference>
<dbReference type="SMART" id="SM00316">
    <property type="entry name" value="S1"/>
    <property type="match status" value="1"/>
</dbReference>
<dbReference type="NCBIfam" id="NF008805">
    <property type="entry name" value="PRK11824.1"/>
    <property type="match status" value="1"/>
</dbReference>
<gene>
    <name evidence="8" type="primary">pnp</name>
    <name evidence="10" type="ORF">A5672_18100</name>
</gene>
<dbReference type="Pfam" id="PF01138">
    <property type="entry name" value="RNase_PH"/>
    <property type="match status" value="2"/>
</dbReference>
<dbReference type="Gene3D" id="3.30.1370.10">
    <property type="entry name" value="K Homology domain, type 1"/>
    <property type="match status" value="1"/>
</dbReference>
<evidence type="ECO:0000256" key="5">
    <source>
        <dbReference type="ARBA" id="ARBA00022723"/>
    </source>
</evidence>
<comment type="similarity">
    <text evidence="1 8">Belongs to the polyribonucleotide nucleotidyltransferase family.</text>
</comment>
<dbReference type="InterPro" id="IPR014069">
    <property type="entry name" value="GPSI/PNP"/>
</dbReference>
<dbReference type="PANTHER" id="PTHR11252:SF0">
    <property type="entry name" value="POLYRIBONUCLEOTIDE NUCLEOTIDYLTRANSFERASE 1, MITOCHONDRIAL"/>
    <property type="match status" value="1"/>
</dbReference>
<dbReference type="InterPro" id="IPR012162">
    <property type="entry name" value="PNPase"/>
</dbReference>
<dbReference type="Pfam" id="PF00575">
    <property type="entry name" value="S1"/>
    <property type="match status" value="1"/>
</dbReference>
<dbReference type="NCBIfam" id="TIGR03591">
    <property type="entry name" value="polynuc_phos"/>
    <property type="match status" value="1"/>
</dbReference>
<dbReference type="GO" id="GO:0005829">
    <property type="term" value="C:cytosol"/>
    <property type="evidence" value="ECO:0007669"/>
    <property type="project" value="UniProtKB-ARBA"/>
</dbReference>
<dbReference type="GO" id="GO:0000287">
    <property type="term" value="F:magnesium ion binding"/>
    <property type="evidence" value="ECO:0007669"/>
    <property type="project" value="UniProtKB-UniRule"/>
</dbReference>
<comment type="caution">
    <text evidence="10">The sequence shown here is derived from an EMBL/GenBank/DDBJ whole genome shotgun (WGS) entry which is preliminary data.</text>
</comment>
<evidence type="ECO:0000256" key="6">
    <source>
        <dbReference type="ARBA" id="ARBA00022842"/>
    </source>
</evidence>
<dbReference type="Gene3D" id="2.40.50.140">
    <property type="entry name" value="Nucleic acid-binding proteins"/>
    <property type="match status" value="1"/>
</dbReference>
<dbReference type="SUPFAM" id="SSF54211">
    <property type="entry name" value="Ribosomal protein S5 domain 2-like"/>
    <property type="match status" value="2"/>
</dbReference>
<comment type="function">
    <text evidence="8">Involved in mRNA degradation. Catalyzes the phosphorolysis of single-stranded polyribonucleotides processively in the 3'- to 5'-direction.</text>
</comment>
<comment type="cofactor">
    <cofactor evidence="8">
        <name>Mg(2+)</name>
        <dbReference type="ChEBI" id="CHEBI:18420"/>
    </cofactor>
</comment>
<dbReference type="InterPro" id="IPR020568">
    <property type="entry name" value="Ribosomal_Su5_D2-typ_SF"/>
</dbReference>
<dbReference type="Gene3D" id="3.30.230.70">
    <property type="entry name" value="GHMP Kinase, N-terminal domain"/>
    <property type="match status" value="2"/>
</dbReference>
<feature type="domain" description="S1 motif" evidence="9">
    <location>
        <begin position="673"/>
        <end position="742"/>
    </location>
</feature>
<feature type="binding site" evidence="8">
    <location>
        <position position="536"/>
    </location>
    <ligand>
        <name>Mg(2+)</name>
        <dbReference type="ChEBI" id="CHEBI:18420"/>
    </ligand>
</feature>
<dbReference type="SUPFAM" id="SSF55666">
    <property type="entry name" value="Ribonuclease PH domain 2-like"/>
    <property type="match status" value="2"/>
</dbReference>
<keyword evidence="6 8" id="KW-0460">Magnesium</keyword>
<dbReference type="InterPro" id="IPR036456">
    <property type="entry name" value="PNPase_PH_RNA-bd_sf"/>
</dbReference>
<dbReference type="InterPro" id="IPR004087">
    <property type="entry name" value="KH_dom"/>
</dbReference>
<dbReference type="InterPro" id="IPR036345">
    <property type="entry name" value="ExoRNase_PH_dom2_sf"/>
</dbReference>
<dbReference type="InterPro" id="IPR003029">
    <property type="entry name" value="S1_domain"/>
</dbReference>
<evidence type="ECO:0000256" key="8">
    <source>
        <dbReference type="HAMAP-Rule" id="MF_01595"/>
    </source>
</evidence>
<evidence type="ECO:0000313" key="10">
    <source>
        <dbReference type="EMBL" id="OBG37558.1"/>
    </source>
</evidence>
<evidence type="ECO:0000259" key="9">
    <source>
        <dbReference type="PROSITE" id="PS50126"/>
    </source>
</evidence>
<dbReference type="InterPro" id="IPR027408">
    <property type="entry name" value="PNPase/RNase_PH_dom_sf"/>
</dbReference>
<dbReference type="CDD" id="cd11364">
    <property type="entry name" value="RNase_PH_PNPase_2"/>
    <property type="match status" value="1"/>
</dbReference>
<dbReference type="Pfam" id="PF03726">
    <property type="entry name" value="PNPase"/>
    <property type="match status" value="1"/>
</dbReference>
<evidence type="ECO:0000256" key="1">
    <source>
        <dbReference type="ARBA" id="ARBA00007404"/>
    </source>
</evidence>
<dbReference type="PANTHER" id="PTHR11252">
    <property type="entry name" value="POLYRIBONUCLEOTIDE NUCLEOTIDYLTRANSFERASE"/>
    <property type="match status" value="1"/>
</dbReference>
<dbReference type="EC" id="2.7.7.8" evidence="8"/>
<sequence length="766" mass="80998">MFEATATIDNGSFGTRTVRFEAGRLAQQAAGAVVAYLDDENMLLSATTASKSPKEHFDFFPLTVDVEERMYAAGRIPGSFFRREGRPSTDAILTCRLIDRPLRPSFVDGLRNEIQVVVTILSLDPNDLYDVLAINAASASTQLAGLPFSGPVGGVRVALIDGTWVAFPTVEQLERAVFDMVVAGRIVGGGDDDNDEKGGEKDGEKDIAIMMVEAEATENVIELLDGGAQAPTESVVAEGLEAAKPFIAALCTAQQELADAAAKPTSDYPVFPDYGDDVYYSVSSIATEELANALTIGGKAERDERTAEIKAEVLARLTGDSGTYEGREKEVSAAFRALTKKLVRQRILTDHFRIDGRGITDIRALSAEVAVVPRAHGSALFQRGETQILGVTTLDMVKMAQQIDSLGPETSKRYMHHYNFPPFSTGETGRVGSPKRREIGHGALAERALVPVLPSVEEFPYAIRQVSEALGSNGSTSMGSVCASTLALLNAGVPLKAPVAGIAMGLVSDDVETEGDGGKSTERRYVTLTDILGAEDAFGDMDFKVAGTKDFVTALQLDTKLDGIPSKVLAGALAQAKDARLTILEVMAEAIDAPDEMSPYAPRVTTIKVPVDKIGEVIGPKGKVINAITEETGAQISIEDDGTVFVGATDGPSAQAAIDRINAIANPQLPTVGERFLGTVVKTTDFGAFVSLLPGRDGLVHISKLGKGKRIAKVEDVVNVGDKLRVEIADIDKRGKISLVLVAEDDSTDSAASPATAPADAATVTG</sequence>
<evidence type="ECO:0000256" key="3">
    <source>
        <dbReference type="ARBA" id="ARBA00022679"/>
    </source>
</evidence>
<keyword evidence="3 8" id="KW-0808">Transferase</keyword>
<dbReference type="Pfam" id="PF00013">
    <property type="entry name" value="KH_1"/>
    <property type="match status" value="1"/>
</dbReference>
<dbReference type="CDD" id="cd04472">
    <property type="entry name" value="S1_PNPase"/>
    <property type="match status" value="1"/>
</dbReference>
<dbReference type="PROSITE" id="PS50126">
    <property type="entry name" value="S1"/>
    <property type="match status" value="1"/>
</dbReference>
<dbReference type="InterPro" id="IPR012340">
    <property type="entry name" value="NA-bd_OB-fold"/>
</dbReference>
<dbReference type="PIRSF" id="PIRSF005499">
    <property type="entry name" value="PNPase"/>
    <property type="match status" value="1"/>
</dbReference>
<dbReference type="SUPFAM" id="SSF54791">
    <property type="entry name" value="Eukaryotic type KH-domain (KH-domain type I)"/>
    <property type="match status" value="1"/>
</dbReference>
<dbReference type="FunFam" id="3.30.230.70:FF:000002">
    <property type="entry name" value="Polyribonucleotide nucleotidyltransferase"/>
    <property type="match status" value="1"/>
</dbReference>
<name>A0ABD6P002_9MYCO</name>
<dbReference type="FunFam" id="2.40.50.140:FF:000069">
    <property type="entry name" value="Polyribonucleotide nucleotidyltransferase"/>
    <property type="match status" value="1"/>
</dbReference>
<dbReference type="AlphaFoldDB" id="A0ABD6P002"/>
<accession>A0ABD6P002</accession>
<dbReference type="NCBIfam" id="TIGR02696">
    <property type="entry name" value="pppGpp_PNP"/>
    <property type="match status" value="1"/>
</dbReference>
<dbReference type="FunFam" id="3.30.230.70:FF:000001">
    <property type="entry name" value="Polyribonucleotide nucleotidyltransferase"/>
    <property type="match status" value="1"/>
</dbReference>
<proteinExistence type="inferred from homology"/>
<dbReference type="GO" id="GO:0004654">
    <property type="term" value="F:polyribonucleotide nucleotidyltransferase activity"/>
    <property type="evidence" value="ECO:0007669"/>
    <property type="project" value="UniProtKB-UniRule"/>
</dbReference>
<dbReference type="HAMAP" id="MF_01595">
    <property type="entry name" value="PNPase"/>
    <property type="match status" value="1"/>
</dbReference>
<dbReference type="InterPro" id="IPR036612">
    <property type="entry name" value="KH_dom_type_1_sf"/>
</dbReference>
<protein>
    <recommendedName>
        <fullName evidence="8">Polyribonucleotide nucleotidyltransferase</fullName>
        <ecNumber evidence="8">2.7.7.8</ecNumber>
    </recommendedName>
    <alternativeName>
        <fullName evidence="8">Polynucleotide phosphorylase</fullName>
        <shortName evidence="8">PNPase</shortName>
    </alternativeName>
</protein>